<dbReference type="InterPro" id="IPR001296">
    <property type="entry name" value="Glyco_trans_1"/>
</dbReference>
<organism evidence="3 4">
    <name type="scientific">Leuconostoc holzapfelii</name>
    <dbReference type="NCBI Taxonomy" id="434464"/>
    <lineage>
        <taxon>Bacteria</taxon>
        <taxon>Bacillati</taxon>
        <taxon>Bacillota</taxon>
        <taxon>Bacilli</taxon>
        <taxon>Lactobacillales</taxon>
        <taxon>Lactobacillaceae</taxon>
        <taxon>Leuconostoc</taxon>
    </lineage>
</organism>
<accession>A0ABT2NT17</accession>
<keyword evidence="4" id="KW-1185">Reference proteome</keyword>
<reference evidence="3 4" key="1">
    <citation type="submission" date="2018-08" db="EMBL/GenBank/DDBJ databases">
        <title>Draft genome sequences of Leuconostoc spp. and Weissella spp. with biocontrol potential.</title>
        <authorList>
            <person name="Lo R."/>
            <person name="Ho V.T.T."/>
            <person name="Turner M.S."/>
        </authorList>
    </citation>
    <scope>NUCLEOTIDE SEQUENCE [LARGE SCALE GENOMIC DNA]</scope>
    <source>
        <strain evidence="3 4">733</strain>
    </source>
</reference>
<protein>
    <submittedName>
        <fullName evidence="3">Glycosyltransferase</fullName>
    </submittedName>
</protein>
<dbReference type="RefSeq" id="WP_261656141.1">
    <property type="nucleotide sequence ID" value="NZ_QVOV01000001.1"/>
</dbReference>
<comment type="caution">
    <text evidence="3">The sequence shown here is derived from an EMBL/GenBank/DDBJ whole genome shotgun (WGS) entry which is preliminary data.</text>
</comment>
<dbReference type="Pfam" id="PF00534">
    <property type="entry name" value="Glycos_transf_1"/>
    <property type="match status" value="1"/>
</dbReference>
<evidence type="ECO:0000313" key="3">
    <source>
        <dbReference type="EMBL" id="MCT8388496.1"/>
    </source>
</evidence>
<dbReference type="EMBL" id="QVOV01000001">
    <property type="protein sequence ID" value="MCT8388496.1"/>
    <property type="molecule type" value="Genomic_DNA"/>
</dbReference>
<evidence type="ECO:0000313" key="4">
    <source>
        <dbReference type="Proteomes" id="UP001525857"/>
    </source>
</evidence>
<feature type="domain" description="Glycosyltransferase subfamily 4-like N-terminal" evidence="2">
    <location>
        <begin position="16"/>
        <end position="142"/>
    </location>
</feature>
<proteinExistence type="predicted"/>
<feature type="domain" description="Glycosyl transferase family 1" evidence="1">
    <location>
        <begin position="271"/>
        <end position="384"/>
    </location>
</feature>
<evidence type="ECO:0000259" key="1">
    <source>
        <dbReference type="Pfam" id="PF00534"/>
    </source>
</evidence>
<dbReference type="Pfam" id="PF13439">
    <property type="entry name" value="Glyco_transf_4"/>
    <property type="match status" value="1"/>
</dbReference>
<name>A0ABT2NT17_9LACO</name>
<dbReference type="SUPFAM" id="SSF53756">
    <property type="entry name" value="UDP-Glycosyltransferase/glycogen phosphorylase"/>
    <property type="match status" value="1"/>
</dbReference>
<dbReference type="InterPro" id="IPR050194">
    <property type="entry name" value="Glycosyltransferase_grp1"/>
</dbReference>
<dbReference type="InterPro" id="IPR028098">
    <property type="entry name" value="Glyco_trans_4-like_N"/>
</dbReference>
<gene>
    <name evidence="3" type="ORF">D0501_00045</name>
</gene>
<sequence length="423" mass="48787">MKILHYGLGFPPERSGGLVKYSFSLMKEQMRKGHDVLFVYPGHLDPFRRNPYFKTGNRDSIQFAELINALPLPLIGNIKNHDAFMVPANIGVFSEFLMREKPDVIHLHTLMGLYSEFLTAANDLNIKVVFTTHDFFGISPNPKFYLDGHDFADDPTYDIWNNIREYGSSTQKLRLVQLSIYPRLRHVIKKIKKPVVSNTDYVERTDWNLSNDVDFQKLKEYYLGMLQNVNIIHFNSQISKQVYHRFLPRMSWKEYVIPITSDHIKQSAEIHLTQNEIRTIAYIGPYTQEKGFFNFIKIASGFLKADSNHRAVVMGDDASISFQNIVNFGRYDQAKMTQLLKNIDLVILPSQWHETFGLIAVEVLKTGTKVMVSAEMGASEILPDELILKTKKTTLNWNDVGNFMGNIKLVSARENYQEVTDLY</sequence>
<dbReference type="Proteomes" id="UP001525857">
    <property type="component" value="Unassembled WGS sequence"/>
</dbReference>
<dbReference type="PANTHER" id="PTHR45947:SF13">
    <property type="entry name" value="TRANSFERASE"/>
    <property type="match status" value="1"/>
</dbReference>
<evidence type="ECO:0000259" key="2">
    <source>
        <dbReference type="Pfam" id="PF13439"/>
    </source>
</evidence>
<dbReference type="PANTHER" id="PTHR45947">
    <property type="entry name" value="SULFOQUINOVOSYL TRANSFERASE SQD2"/>
    <property type="match status" value="1"/>
</dbReference>
<dbReference type="Gene3D" id="3.40.50.2000">
    <property type="entry name" value="Glycogen Phosphorylase B"/>
    <property type="match status" value="2"/>
</dbReference>